<dbReference type="InterPro" id="IPR036390">
    <property type="entry name" value="WH_DNA-bd_sf"/>
</dbReference>
<comment type="similarity">
    <text evidence="1">Belongs to the LysR transcriptional regulatory family.</text>
</comment>
<dbReference type="NCBIfam" id="TIGR03298">
    <property type="entry name" value="argP"/>
    <property type="match status" value="1"/>
</dbReference>
<dbReference type="NCBIfam" id="NF009888">
    <property type="entry name" value="PRK13348.1"/>
    <property type="match status" value="1"/>
</dbReference>
<protein>
    <submittedName>
        <fullName evidence="6">HTH-type transcriptional regulator ArgP</fullName>
    </submittedName>
</protein>
<keyword evidence="3" id="KW-0238">DNA-binding</keyword>
<dbReference type="Gene3D" id="1.10.10.10">
    <property type="entry name" value="Winged helix-like DNA-binding domain superfamily/Winged helix DNA-binding domain"/>
    <property type="match status" value="1"/>
</dbReference>
<dbReference type="Gene3D" id="3.40.190.290">
    <property type="match status" value="1"/>
</dbReference>
<dbReference type="InterPro" id="IPR036388">
    <property type="entry name" value="WH-like_DNA-bd_sf"/>
</dbReference>
<accession>A0ABS8IQS1</accession>
<proteinExistence type="inferred from homology"/>
<dbReference type="EMBL" id="JAJHPV010000012">
    <property type="protein sequence ID" value="MCC6070982.1"/>
    <property type="molecule type" value="Genomic_DNA"/>
</dbReference>
<dbReference type="Pfam" id="PF03466">
    <property type="entry name" value="LysR_substrate"/>
    <property type="match status" value="1"/>
</dbReference>
<comment type="caution">
    <text evidence="6">The sequence shown here is derived from an EMBL/GenBank/DDBJ whole genome shotgun (WGS) entry which is preliminary data.</text>
</comment>
<dbReference type="InterPro" id="IPR017685">
    <property type="entry name" value="ArgP"/>
</dbReference>
<dbReference type="SUPFAM" id="SSF53850">
    <property type="entry name" value="Periplasmic binding protein-like II"/>
    <property type="match status" value="1"/>
</dbReference>
<dbReference type="Pfam" id="PF00126">
    <property type="entry name" value="HTH_1"/>
    <property type="match status" value="1"/>
</dbReference>
<reference evidence="6 7" key="1">
    <citation type="submission" date="2021-11" db="EMBL/GenBank/DDBJ databases">
        <authorList>
            <person name="Huq M.A."/>
        </authorList>
    </citation>
    <scope>NUCLEOTIDE SEQUENCE [LARGE SCALE GENOMIC DNA]</scope>
    <source>
        <strain evidence="6 7">MAHUQ-52</strain>
    </source>
</reference>
<evidence type="ECO:0000256" key="4">
    <source>
        <dbReference type="ARBA" id="ARBA00023163"/>
    </source>
</evidence>
<organism evidence="6 7">
    <name type="scientific">Massilia agrisoli</name>
    <dbReference type="NCBI Taxonomy" id="2892444"/>
    <lineage>
        <taxon>Bacteria</taxon>
        <taxon>Pseudomonadati</taxon>
        <taxon>Pseudomonadota</taxon>
        <taxon>Betaproteobacteria</taxon>
        <taxon>Burkholderiales</taxon>
        <taxon>Oxalobacteraceae</taxon>
        <taxon>Telluria group</taxon>
        <taxon>Massilia</taxon>
    </lineage>
</organism>
<dbReference type="PROSITE" id="PS50931">
    <property type="entry name" value="HTH_LYSR"/>
    <property type="match status" value="1"/>
</dbReference>
<keyword evidence="7" id="KW-1185">Reference proteome</keyword>
<evidence type="ECO:0000256" key="3">
    <source>
        <dbReference type="ARBA" id="ARBA00023125"/>
    </source>
</evidence>
<dbReference type="InterPro" id="IPR005119">
    <property type="entry name" value="LysR_subst-bd"/>
</dbReference>
<dbReference type="NCBIfam" id="NF002964">
    <property type="entry name" value="PRK03635.1"/>
    <property type="match status" value="1"/>
</dbReference>
<evidence type="ECO:0000259" key="5">
    <source>
        <dbReference type="PROSITE" id="PS50931"/>
    </source>
</evidence>
<dbReference type="Proteomes" id="UP001198701">
    <property type="component" value="Unassembled WGS sequence"/>
</dbReference>
<dbReference type="InterPro" id="IPR000847">
    <property type="entry name" value="LysR_HTH_N"/>
</dbReference>
<keyword evidence="4" id="KW-0804">Transcription</keyword>
<gene>
    <name evidence="6" type="primary">argP</name>
    <name evidence="6" type="ORF">LMJ30_08445</name>
</gene>
<sequence length="300" mass="32695">MNLDPKQTDAFQAVAELGSFERAADKLSLTPSAVSQRVRALEIALGAALVLRTRPCRATQMGQRLLQYLRRAHLLKVELQADLLDQESGPLAVSVALNSDSLGTWFFPALAGLLVKDQILLDLVVEDQDHTYALLKTGMVTGCVSTVAQPMHGCSAEPLGAMRYRLMASQPFQQRWLPGGLTREAARLAPVAAYTRKDTLQSSFLLTHLGLPEGAFPCHYVPGIEAHFAAVRHGIGYGMVPEWLLPPAGGSHPPLVDLAPGHPTDVALYWHAWKLQSPRMERLSRQIVDAARASLRQGTS</sequence>
<evidence type="ECO:0000256" key="2">
    <source>
        <dbReference type="ARBA" id="ARBA00023015"/>
    </source>
</evidence>
<name>A0ABS8IQS1_9BURK</name>
<dbReference type="PANTHER" id="PTHR30579">
    <property type="entry name" value="TRANSCRIPTIONAL REGULATOR"/>
    <property type="match status" value="1"/>
</dbReference>
<evidence type="ECO:0000313" key="7">
    <source>
        <dbReference type="Proteomes" id="UP001198701"/>
    </source>
</evidence>
<dbReference type="SUPFAM" id="SSF46785">
    <property type="entry name" value="Winged helix' DNA-binding domain"/>
    <property type="match status" value="1"/>
</dbReference>
<feature type="domain" description="HTH lysR-type" evidence="5">
    <location>
        <begin position="3"/>
        <end position="59"/>
    </location>
</feature>
<dbReference type="RefSeq" id="WP_229431901.1">
    <property type="nucleotide sequence ID" value="NZ_JAJHPV010000012.1"/>
</dbReference>
<dbReference type="InterPro" id="IPR050176">
    <property type="entry name" value="LTTR"/>
</dbReference>
<evidence type="ECO:0000313" key="6">
    <source>
        <dbReference type="EMBL" id="MCC6070982.1"/>
    </source>
</evidence>
<evidence type="ECO:0000256" key="1">
    <source>
        <dbReference type="ARBA" id="ARBA00009437"/>
    </source>
</evidence>
<keyword evidence="2" id="KW-0805">Transcription regulation</keyword>
<dbReference type="PANTHER" id="PTHR30579:SF2">
    <property type="entry name" value="HTH-TYPE TRANSCRIPTIONAL REGULATOR ARGP"/>
    <property type="match status" value="1"/>
</dbReference>